<evidence type="ECO:0000259" key="5">
    <source>
        <dbReference type="Pfam" id="PF18120"/>
    </source>
</evidence>
<reference evidence="6" key="1">
    <citation type="submission" date="2022-10" db="EMBL/GenBank/DDBJ databases">
        <authorList>
            <person name="Yu W.X."/>
        </authorList>
    </citation>
    <scope>NUCLEOTIDE SEQUENCE</scope>
    <source>
        <strain evidence="6">D04</strain>
    </source>
</reference>
<proteinExistence type="predicted"/>
<feature type="domain" description="DUF5597" evidence="5">
    <location>
        <begin position="416"/>
        <end position="553"/>
    </location>
</feature>
<organism evidence="6 7">
    <name type="scientific">Plebeiibacterium marinum</name>
    <dbReference type="NCBI Taxonomy" id="2992111"/>
    <lineage>
        <taxon>Bacteria</taxon>
        <taxon>Pseudomonadati</taxon>
        <taxon>Bacteroidota</taxon>
        <taxon>Bacteroidia</taxon>
        <taxon>Marinilabiliales</taxon>
        <taxon>Marinilabiliaceae</taxon>
        <taxon>Plebeiibacterium</taxon>
    </lineage>
</organism>
<feature type="domain" description="Glycoside hydrolase family 42 N-terminal" evidence="4">
    <location>
        <begin position="66"/>
        <end position="223"/>
    </location>
</feature>
<dbReference type="Pfam" id="PF18120">
    <property type="entry name" value="DUF5597"/>
    <property type="match status" value="1"/>
</dbReference>
<dbReference type="InterPro" id="IPR013529">
    <property type="entry name" value="Glyco_hydro_42_N"/>
</dbReference>
<keyword evidence="2" id="KW-0326">Glycosidase</keyword>
<dbReference type="InterPro" id="IPR017853">
    <property type="entry name" value="GH"/>
</dbReference>
<evidence type="ECO:0000256" key="2">
    <source>
        <dbReference type="ARBA" id="ARBA00023295"/>
    </source>
</evidence>
<name>A0AAE3MGD5_9BACT</name>
<evidence type="ECO:0000313" key="7">
    <source>
        <dbReference type="Proteomes" id="UP001207408"/>
    </source>
</evidence>
<gene>
    <name evidence="6" type="ORF">OM074_15515</name>
</gene>
<sequence>MKTKNIISLFLTLFVGLASSYAQNKPLPYLAKNKSGVVQFYVDNKPFIMLSGELHNSSCGSAYSMRDMWSVMAKKNLNTVIAPVSWELIEPQEGVFDYSLVDSMIYGARKENLKLVVIWFGSWKNGKSSYVPEWVKTDTKRFPLVQDKTGKKLPILSTLSQNSLNADAHAFAKLMKHIRKIDEKEQTVIMVQVQNEIGILGSDRDYSDVGNKAFNEEVPAELIKYIQKHKDNLYPELKNVWEANGYKTNGTWEEVFGQGVEKEWGSDWQISFSKYTEELFMAWNYAKYVGEISKKGKEQYPLPMFANAWLRQKKGPIPGQFPSGGPLPEVLDIWRAAAPSIDFIAPDIYTVRIFDWVCSEFKRSDNPLFIPETSLGAASAARALLAIGEYDAIGYSPFNIDGGGMFTIGDVNDESLSQVYNCLQSIMPLITKYAGTDNMSGIYLDKKKEDAQLDIGDYVINVKRNSIRNSFDITGVDIEMEVVKDNGEIGLIVIKLQNDEFIVAGGVGGVSISISKSEKNKWENIAFTSVDEIMSENGKVINHRLNGDETASGGIIIKPGEVKVFKIKMYGY</sequence>
<comment type="caution">
    <text evidence="6">The sequence shown here is derived from an EMBL/GenBank/DDBJ whole genome shotgun (WGS) entry which is preliminary data.</text>
</comment>
<evidence type="ECO:0000256" key="3">
    <source>
        <dbReference type="SAM" id="SignalP"/>
    </source>
</evidence>
<evidence type="ECO:0000256" key="1">
    <source>
        <dbReference type="ARBA" id="ARBA00022801"/>
    </source>
</evidence>
<dbReference type="Gene3D" id="2.60.220.20">
    <property type="entry name" value="putative beta-Galactosidase from caulobacter crescentus"/>
    <property type="match status" value="1"/>
</dbReference>
<protein>
    <submittedName>
        <fullName evidence="6">DUF5597 domain-containing protein</fullName>
    </submittedName>
</protein>
<dbReference type="GO" id="GO:0009341">
    <property type="term" value="C:beta-galactosidase complex"/>
    <property type="evidence" value="ECO:0007669"/>
    <property type="project" value="InterPro"/>
</dbReference>
<dbReference type="SUPFAM" id="SSF51445">
    <property type="entry name" value="(Trans)glycosidases"/>
    <property type="match status" value="1"/>
</dbReference>
<dbReference type="EMBL" id="JAPDPI010000036">
    <property type="protein sequence ID" value="MCW3807045.1"/>
    <property type="molecule type" value="Genomic_DNA"/>
</dbReference>
<dbReference type="InterPro" id="IPR040719">
    <property type="entry name" value="DUF5597"/>
</dbReference>
<keyword evidence="7" id="KW-1185">Reference proteome</keyword>
<dbReference type="Pfam" id="PF02449">
    <property type="entry name" value="Glyco_hydro_42"/>
    <property type="match status" value="1"/>
</dbReference>
<keyword evidence="1" id="KW-0378">Hydrolase</keyword>
<feature type="chain" id="PRO_5042042365" evidence="3">
    <location>
        <begin position="25"/>
        <end position="572"/>
    </location>
</feature>
<dbReference type="Proteomes" id="UP001207408">
    <property type="component" value="Unassembled WGS sequence"/>
</dbReference>
<dbReference type="RefSeq" id="WP_301201065.1">
    <property type="nucleotide sequence ID" value="NZ_JAPDPI010000036.1"/>
</dbReference>
<evidence type="ECO:0000313" key="6">
    <source>
        <dbReference type="EMBL" id="MCW3807045.1"/>
    </source>
</evidence>
<accession>A0AAE3MGD5</accession>
<dbReference type="GO" id="GO:0004565">
    <property type="term" value="F:beta-galactosidase activity"/>
    <property type="evidence" value="ECO:0007669"/>
    <property type="project" value="InterPro"/>
</dbReference>
<keyword evidence="3" id="KW-0732">Signal</keyword>
<dbReference type="Gene3D" id="3.20.20.80">
    <property type="entry name" value="Glycosidases"/>
    <property type="match status" value="1"/>
</dbReference>
<dbReference type="AlphaFoldDB" id="A0AAE3MGD5"/>
<dbReference type="GO" id="GO:0005975">
    <property type="term" value="P:carbohydrate metabolic process"/>
    <property type="evidence" value="ECO:0007669"/>
    <property type="project" value="InterPro"/>
</dbReference>
<evidence type="ECO:0000259" key="4">
    <source>
        <dbReference type="Pfam" id="PF02449"/>
    </source>
</evidence>
<feature type="signal peptide" evidence="3">
    <location>
        <begin position="1"/>
        <end position="24"/>
    </location>
</feature>